<proteinExistence type="predicted"/>
<dbReference type="InterPro" id="IPR014917">
    <property type="entry name" value="DUF1800"/>
</dbReference>
<organism evidence="1 2">
    <name type="scientific">Xanthomarina gelatinilytica</name>
    <dbReference type="NCBI Taxonomy" id="1137281"/>
    <lineage>
        <taxon>Bacteria</taxon>
        <taxon>Pseudomonadati</taxon>
        <taxon>Bacteroidota</taxon>
        <taxon>Flavobacteriia</taxon>
        <taxon>Flavobacteriales</taxon>
        <taxon>Flavobacteriaceae</taxon>
        <taxon>Xanthomarina</taxon>
    </lineage>
</organism>
<accession>M7N279</accession>
<evidence type="ECO:0008006" key="3">
    <source>
        <dbReference type="Google" id="ProtNLM"/>
    </source>
</evidence>
<dbReference type="eggNOG" id="COG5267">
    <property type="taxonomic scope" value="Bacteria"/>
</dbReference>
<evidence type="ECO:0000313" key="1">
    <source>
        <dbReference type="EMBL" id="EMQ95839.1"/>
    </source>
</evidence>
<dbReference type="GeneID" id="98640262"/>
<dbReference type="AlphaFoldDB" id="M7N279"/>
<evidence type="ECO:0000313" key="2">
    <source>
        <dbReference type="Proteomes" id="UP000012024"/>
    </source>
</evidence>
<dbReference type="RefSeq" id="WP_007647084.1">
    <property type="nucleotide sequence ID" value="NZ_ANLA01000004.1"/>
</dbReference>
<dbReference type="EMBL" id="ANLA01000004">
    <property type="protein sequence ID" value="EMQ95839.1"/>
    <property type="molecule type" value="Genomic_DNA"/>
</dbReference>
<sequence length="457" mass="53923">MEQKEMKHLYWRAGFGINPKELEFLSTKSREDIIDMLFYESQNTLPLKIDTHEFDTLTQEQFKKTDKIQREYIEKSRNKIKELNHAWVERVLNSHSVLQEKMTLFWSNHFACQNGMILYVQKFHNTIREHALGSFKELVKAISREPAMIEYLDLKQNRNDKPNENFARELMELFTLGVGNYTEEDIKEAAKAFTGYNHDFEGHFVFNENHHNTQFKYVFGKAGRYEGDDIIDIILEQEACAEFICKKLYRYFVNDALNKEHLKEMTQVFYPDYNIETVLRYMFAQDWFYNPKHIGNKIKSPIELIAGISNTIPLSFKDTKQLVAVERMLGQILFFPPNVAGWKGGKSWIDSNTLMLRLKLPSMLLSKATIANNKKGEFYDSFQTYTKEKVANNFFKTTSNWRVFNSNYQQVSTKDLAQYLLQCPINKGTLNYLETLRINNKQDYCLQLMSLPEYQMC</sequence>
<gene>
    <name evidence="1" type="ORF">D778_01729</name>
</gene>
<comment type="caution">
    <text evidence="1">The sequence shown here is derived from an EMBL/GenBank/DDBJ whole genome shotgun (WGS) entry which is preliminary data.</text>
</comment>
<keyword evidence="2" id="KW-1185">Reference proteome</keyword>
<dbReference type="Proteomes" id="UP000012024">
    <property type="component" value="Unassembled WGS sequence"/>
</dbReference>
<name>M7N279_9FLAO</name>
<dbReference type="OrthoDB" id="9772295at2"/>
<dbReference type="PATRIC" id="fig|1137281.3.peg.329"/>
<reference evidence="1 2" key="1">
    <citation type="submission" date="2012-12" db="EMBL/GenBank/DDBJ databases">
        <title>Genome assembly of Formosa sp. AK20.</title>
        <authorList>
            <person name="Kumar R."/>
            <person name="Khatri I."/>
            <person name="Vaidya B."/>
            <person name="Subramanian S."/>
            <person name="Pinnaka A."/>
        </authorList>
    </citation>
    <scope>NUCLEOTIDE SEQUENCE [LARGE SCALE GENOMIC DNA]</scope>
    <source>
        <strain evidence="1 2">AK20</strain>
    </source>
</reference>
<protein>
    <recommendedName>
        <fullName evidence="3">DUF1800 domain-containing protein</fullName>
    </recommendedName>
</protein>
<dbReference type="Pfam" id="PF08811">
    <property type="entry name" value="DUF1800"/>
    <property type="match status" value="1"/>
</dbReference>